<dbReference type="PANTHER" id="PTHR45856:SF24">
    <property type="entry name" value="FUNGAL LIPASE-LIKE DOMAIN-CONTAINING PROTEIN"/>
    <property type="match status" value="1"/>
</dbReference>
<evidence type="ECO:0000259" key="1">
    <source>
        <dbReference type="Pfam" id="PF01764"/>
    </source>
</evidence>
<dbReference type="EMBL" id="JAWJUL010000090">
    <property type="protein sequence ID" value="MDV3441845.1"/>
    <property type="molecule type" value="Genomic_DNA"/>
</dbReference>
<dbReference type="InterPro" id="IPR051218">
    <property type="entry name" value="Sec_MonoDiacylglyc_Lipase"/>
</dbReference>
<dbReference type="InterPro" id="IPR029058">
    <property type="entry name" value="AB_hydrolase_fold"/>
</dbReference>
<sequence length="714" mass="79872">MESPVKPRLACPKRGHWVSFRLIDEHGDGAPYAGLSYVVYDQQGEAYPGTLDAEGFARVTNCYIGPVVLSLLSEYSGGETWYEHLQDRKAFKLPLTALQVAAEQSPLGPRKAVTGRTYLAEARAEREAASFWRVEVSDFAEASAHLPDPDLEWGPRPSASLRLSAGAAATRLGVGLLPNQHHVLEVKALRAYSPLLSRDKPFCALNAYHLSLLSVLAYAPFSQANSPRGGLPPPYPVAGSIGQVLRERLGRGLLPRQFNTAAPYHLLCEEVAYSKRLEVVPYDPARYVAEAERGWKNPENVHFLDHRATDTQAFISHNERIVLISVRGTQELINDGLRDMDARQVPFEEGDGQVHRGFYGAFLAAKDFIERYLRAFYLPEHTLIVCGHSLGGAIALQVAEWLRREWSHDNTLLYTFGSPRVGDTQFVKAAQGLAHHRLVNHNDPVPGVPFTWLDAEWRLALLGSALLSSQPFGGLLLLLGGLLNLRGDPYQHHGEQRHFMPRRAEAGSEAAILWQPGCEALDEQACSQYAGHIDLKGDMPVRESLVKQVASAGDHSSDSGYSRAALTTLLRWNASLERDGALFSDAERHDLLLQVQNLREAMADWRINSFVAFKRTIRRDIRFYRMTDTQLYELYLETKSRVQRVSHEQLLKLERLLRRLQVQSLREIKPADVFGEFSTRADLAEIVADWRGQAVNIKAEQLARTGGPSRQRYG</sequence>
<dbReference type="RefSeq" id="WP_309040635.1">
    <property type="nucleotide sequence ID" value="NZ_CP133395.1"/>
</dbReference>
<gene>
    <name evidence="2" type="ORF">R0G64_20725</name>
</gene>
<name>A0ABU3XVN1_9GAMM</name>
<protein>
    <submittedName>
        <fullName evidence="2">Lipase family protein</fullName>
        <ecNumber evidence="2">3.1.1.-</ecNumber>
    </submittedName>
</protein>
<keyword evidence="3" id="KW-1185">Reference proteome</keyword>
<dbReference type="CDD" id="cd00519">
    <property type="entry name" value="Lipase_3"/>
    <property type="match status" value="1"/>
</dbReference>
<dbReference type="EC" id="3.1.1.-" evidence="2"/>
<dbReference type="PANTHER" id="PTHR45856">
    <property type="entry name" value="ALPHA/BETA-HYDROLASES SUPERFAMILY PROTEIN"/>
    <property type="match status" value="1"/>
</dbReference>
<evidence type="ECO:0000313" key="3">
    <source>
        <dbReference type="Proteomes" id="UP001273935"/>
    </source>
</evidence>
<keyword evidence="2" id="KW-0378">Hydrolase</keyword>
<dbReference type="SUPFAM" id="SSF53474">
    <property type="entry name" value="alpha/beta-Hydrolases"/>
    <property type="match status" value="1"/>
</dbReference>
<accession>A0ABU3XVN1</accession>
<reference evidence="2 3" key="1">
    <citation type="submission" date="2023-10" db="EMBL/GenBank/DDBJ databases">
        <title>Pseudomonas otitidis isolated from a paediatric patient with cystic fibrosis in Chile.</title>
        <authorList>
            <person name="Amsteins-Romero L."/>
            <person name="Opazo-Capurro A."/>
            <person name="Matus-Kohler M."/>
            <person name="Gonzalez-Rocha G."/>
        </authorList>
    </citation>
    <scope>NUCLEOTIDE SEQUENCE [LARGE SCALE GENOMIC DNA]</scope>
    <source>
        <strain evidence="2 3">P-714</strain>
    </source>
</reference>
<dbReference type="Pfam" id="PF01764">
    <property type="entry name" value="Lipase_3"/>
    <property type="match status" value="1"/>
</dbReference>
<evidence type="ECO:0000313" key="2">
    <source>
        <dbReference type="EMBL" id="MDV3441845.1"/>
    </source>
</evidence>
<feature type="domain" description="Fungal lipase-type" evidence="1">
    <location>
        <begin position="324"/>
        <end position="450"/>
    </location>
</feature>
<proteinExistence type="predicted"/>
<organism evidence="2 3">
    <name type="scientific">Metapseudomonas otitidis</name>
    <dbReference type="NCBI Taxonomy" id="319939"/>
    <lineage>
        <taxon>Bacteria</taxon>
        <taxon>Pseudomonadati</taxon>
        <taxon>Pseudomonadota</taxon>
        <taxon>Gammaproteobacteria</taxon>
        <taxon>Pseudomonadales</taxon>
        <taxon>Pseudomonadaceae</taxon>
        <taxon>Metapseudomonas</taxon>
    </lineage>
</organism>
<dbReference type="GO" id="GO:0016787">
    <property type="term" value="F:hydrolase activity"/>
    <property type="evidence" value="ECO:0007669"/>
    <property type="project" value="UniProtKB-KW"/>
</dbReference>
<dbReference type="Proteomes" id="UP001273935">
    <property type="component" value="Unassembled WGS sequence"/>
</dbReference>
<comment type="caution">
    <text evidence="2">The sequence shown here is derived from an EMBL/GenBank/DDBJ whole genome shotgun (WGS) entry which is preliminary data.</text>
</comment>
<dbReference type="Gene3D" id="3.40.50.1820">
    <property type="entry name" value="alpha/beta hydrolase"/>
    <property type="match status" value="1"/>
</dbReference>
<dbReference type="InterPro" id="IPR002921">
    <property type="entry name" value="Fungal_lipase-type"/>
</dbReference>